<dbReference type="Proteomes" id="UP001060215">
    <property type="component" value="Chromosome 11"/>
</dbReference>
<proteinExistence type="predicted"/>
<protein>
    <submittedName>
        <fullName evidence="1">Cathepsin R</fullName>
    </submittedName>
</protein>
<sequence length="253" mass="29176">MHTGERSLNSALRPPDLVKMELFKQFPKYWDWRIRDGGKLNPVKNQGTRDICWAIVVVEAVAAGFSIRHKTELLELSCQELLDCCNEEKKECYAYPIKKAFNYVQTNGIRTESEYPFVATKCPCKPKNEQEKLSSIHISKIITIDYTDEAQILKVTQQPVAGGVYLTNEFNELKGEIYEGSENYLRNKEGKILRHAILLVGFGYDEKYGKYYWIIKNSYGRRWGVNGYGRIARNSSLLGKKNLIFTTCFPVFD</sequence>
<reference evidence="1 2" key="1">
    <citation type="journal article" date="2022" name="Plant J.">
        <title>Chromosome-level genome of Camellia lanceoleosa provides a valuable resource for understanding genome evolution and self-incompatibility.</title>
        <authorList>
            <person name="Gong W."/>
            <person name="Xiao S."/>
            <person name="Wang L."/>
            <person name="Liao Z."/>
            <person name="Chang Y."/>
            <person name="Mo W."/>
            <person name="Hu G."/>
            <person name="Li W."/>
            <person name="Zhao G."/>
            <person name="Zhu H."/>
            <person name="Hu X."/>
            <person name="Ji K."/>
            <person name="Xiang X."/>
            <person name="Song Q."/>
            <person name="Yuan D."/>
            <person name="Jin S."/>
            <person name="Zhang L."/>
        </authorList>
    </citation>
    <scope>NUCLEOTIDE SEQUENCE [LARGE SCALE GENOMIC DNA]</scope>
    <source>
        <strain evidence="1">SQ_2022a</strain>
    </source>
</reference>
<organism evidence="1 2">
    <name type="scientific">Camellia lanceoleosa</name>
    <dbReference type="NCBI Taxonomy" id="1840588"/>
    <lineage>
        <taxon>Eukaryota</taxon>
        <taxon>Viridiplantae</taxon>
        <taxon>Streptophyta</taxon>
        <taxon>Embryophyta</taxon>
        <taxon>Tracheophyta</taxon>
        <taxon>Spermatophyta</taxon>
        <taxon>Magnoliopsida</taxon>
        <taxon>eudicotyledons</taxon>
        <taxon>Gunneridae</taxon>
        <taxon>Pentapetalae</taxon>
        <taxon>asterids</taxon>
        <taxon>Ericales</taxon>
        <taxon>Theaceae</taxon>
        <taxon>Camellia</taxon>
    </lineage>
</organism>
<dbReference type="EMBL" id="CM045768">
    <property type="protein sequence ID" value="KAI7983302.1"/>
    <property type="molecule type" value="Genomic_DNA"/>
</dbReference>
<evidence type="ECO:0000313" key="2">
    <source>
        <dbReference type="Proteomes" id="UP001060215"/>
    </source>
</evidence>
<comment type="caution">
    <text evidence="1">The sequence shown here is derived from an EMBL/GenBank/DDBJ whole genome shotgun (WGS) entry which is preliminary data.</text>
</comment>
<keyword evidence="2" id="KW-1185">Reference proteome</keyword>
<accession>A0ACC0F4P8</accession>
<gene>
    <name evidence="1" type="ORF">LOK49_LG15G00048</name>
</gene>
<name>A0ACC0F4P8_9ERIC</name>
<evidence type="ECO:0000313" key="1">
    <source>
        <dbReference type="EMBL" id="KAI7983302.1"/>
    </source>
</evidence>